<protein>
    <submittedName>
        <fullName evidence="2">Uncharacterized protein</fullName>
    </submittedName>
</protein>
<feature type="transmembrane region" description="Helical" evidence="1">
    <location>
        <begin position="6"/>
        <end position="25"/>
    </location>
</feature>
<dbReference type="EMBL" id="MN739109">
    <property type="protein sequence ID" value="QHS89375.1"/>
    <property type="molecule type" value="Genomic_DNA"/>
</dbReference>
<keyword evidence="1" id="KW-1133">Transmembrane helix</keyword>
<accession>A0A6C0BAT6</accession>
<keyword evidence="1" id="KW-0812">Transmembrane</keyword>
<dbReference type="AlphaFoldDB" id="A0A6C0BAT6"/>
<evidence type="ECO:0000313" key="2">
    <source>
        <dbReference type="EMBL" id="QHS89375.1"/>
    </source>
</evidence>
<name>A0A6C0BAT6_9ZZZZ</name>
<reference evidence="2" key="1">
    <citation type="journal article" date="2020" name="Nature">
        <title>Giant virus diversity and host interactions through global metagenomics.</title>
        <authorList>
            <person name="Schulz F."/>
            <person name="Roux S."/>
            <person name="Paez-Espino D."/>
            <person name="Jungbluth S."/>
            <person name="Walsh D.A."/>
            <person name="Denef V.J."/>
            <person name="McMahon K.D."/>
            <person name="Konstantinidis K.T."/>
            <person name="Eloe-Fadrosh E.A."/>
            <person name="Kyrpides N.C."/>
            <person name="Woyke T."/>
        </authorList>
    </citation>
    <scope>NUCLEOTIDE SEQUENCE</scope>
    <source>
        <strain evidence="2">GVMAG-M-3300010158-60</strain>
    </source>
</reference>
<keyword evidence="1" id="KW-0472">Membrane</keyword>
<sequence>MLYIRHLLICNRFIVIMIILVYTLCKFNYGIVYNLTEVFRAIYILKKVNDSYIFFQLALNARNRPTIS</sequence>
<organism evidence="2">
    <name type="scientific">viral metagenome</name>
    <dbReference type="NCBI Taxonomy" id="1070528"/>
    <lineage>
        <taxon>unclassified sequences</taxon>
        <taxon>metagenomes</taxon>
        <taxon>organismal metagenomes</taxon>
    </lineage>
</organism>
<evidence type="ECO:0000256" key="1">
    <source>
        <dbReference type="SAM" id="Phobius"/>
    </source>
</evidence>
<proteinExistence type="predicted"/>